<dbReference type="Pfam" id="PF03243">
    <property type="entry name" value="MerB"/>
    <property type="match status" value="1"/>
</dbReference>
<accession>A0ABQ6FSD5</accession>
<protein>
    <submittedName>
        <fullName evidence="1">Uncharacterized protein</fullName>
    </submittedName>
</protein>
<gene>
    <name evidence="1" type="ORF">KDH_27810</name>
</gene>
<keyword evidence="2" id="KW-1185">Reference proteome</keyword>
<name>A0ABQ6FSD5_9CHLR</name>
<dbReference type="InterPro" id="IPR053717">
    <property type="entry name" value="MerB_lyase_sf"/>
</dbReference>
<dbReference type="EMBL" id="BSRI01000001">
    <property type="protein sequence ID" value="GLV55937.1"/>
    <property type="molecule type" value="Genomic_DNA"/>
</dbReference>
<proteinExistence type="predicted"/>
<dbReference type="SUPFAM" id="SSF160387">
    <property type="entry name" value="NosL/MerB-like"/>
    <property type="match status" value="1"/>
</dbReference>
<dbReference type="InterPro" id="IPR004927">
    <property type="entry name" value="MerB"/>
</dbReference>
<comment type="caution">
    <text evidence="1">The sequence shown here is derived from an EMBL/GenBank/DDBJ whole genome shotgun (WGS) entry which is preliminary data.</text>
</comment>
<reference evidence="1 2" key="1">
    <citation type="submission" date="2023-02" db="EMBL/GenBank/DDBJ databases">
        <title>Dictyobacter halimunensis sp. nov., a new member of the class Ktedonobacteria from forest soil in a geothermal area.</title>
        <authorList>
            <person name="Rachmania M.K."/>
            <person name="Ningsih F."/>
            <person name="Sakai Y."/>
            <person name="Yabe S."/>
            <person name="Yokota A."/>
            <person name="Sjamsuridzal W."/>
        </authorList>
    </citation>
    <scope>NUCLEOTIDE SEQUENCE [LARGE SCALE GENOMIC DNA]</scope>
    <source>
        <strain evidence="1 2">S3.2.2.5</strain>
    </source>
</reference>
<evidence type="ECO:0000313" key="2">
    <source>
        <dbReference type="Proteomes" id="UP001344906"/>
    </source>
</evidence>
<dbReference type="Proteomes" id="UP001344906">
    <property type="component" value="Unassembled WGS sequence"/>
</dbReference>
<evidence type="ECO:0000313" key="1">
    <source>
        <dbReference type="EMBL" id="GLV55937.1"/>
    </source>
</evidence>
<sequence length="47" mass="5296">MRAQHFCEQSLFFQSEEAASPWMALHPDAVLLSVEEAARLGYMVANL</sequence>
<dbReference type="Gene3D" id="3.30.450.410">
    <property type="match status" value="1"/>
</dbReference>
<organism evidence="1 2">
    <name type="scientific">Dictyobacter halimunensis</name>
    <dbReference type="NCBI Taxonomy" id="3026934"/>
    <lineage>
        <taxon>Bacteria</taxon>
        <taxon>Bacillati</taxon>
        <taxon>Chloroflexota</taxon>
        <taxon>Ktedonobacteria</taxon>
        <taxon>Ktedonobacterales</taxon>
        <taxon>Dictyobacteraceae</taxon>
        <taxon>Dictyobacter</taxon>
    </lineage>
</organism>